<feature type="compositionally biased region" description="Low complexity" evidence="2">
    <location>
        <begin position="230"/>
        <end position="256"/>
    </location>
</feature>
<feature type="compositionally biased region" description="Basic and acidic residues" evidence="2">
    <location>
        <begin position="135"/>
        <end position="153"/>
    </location>
</feature>
<feature type="compositionally biased region" description="Low complexity" evidence="2">
    <location>
        <begin position="154"/>
        <end position="167"/>
    </location>
</feature>
<dbReference type="PANTHER" id="PTHR14429:SF22">
    <property type="entry name" value="AGAP013055-PA"/>
    <property type="match status" value="1"/>
</dbReference>
<feature type="compositionally biased region" description="Basic and acidic residues" evidence="2">
    <location>
        <begin position="76"/>
        <end position="91"/>
    </location>
</feature>
<feature type="compositionally biased region" description="Polar residues" evidence="2">
    <location>
        <begin position="740"/>
        <end position="764"/>
    </location>
</feature>
<sequence length="960" mass="104767">MKDEEVKKATQSDDEGKAAENGELVRMDGDDSHAAIVNSNGKSRNKANRKRRGSTSPEEDIIDGFAISSYSSLEALESKGPSKPELLVDGRRSHKSSKRSMENGINGKKRKSEKRRSRMHHDPKPKDTDSEDEAGVERKKPEGSWFPPKREKGSNTSDDNSDSASSDKGYWCDTESEGERMSDNESTTTSSAPNSSLLSVKTTVSTTKPSSTEMTDKEAEKSVPKPSEWTSSTSSSFSTVTTQRPSSHGSSSASTSLHLALTTTTTMSHPMTPTFGHAHHGSLFPHFPSFHPHPGAIGYPHGPPPGESPFPYPSNAPGFRHGLHMTSHHPPPLFKEEHLDHRGWGTLRIYLVASSNVSAKVNNLLLAGPEFLRHELNNRFLQSQAADRVPPGMSPSQLMHYESHQHHHQHLHQHQHQHQHFHSNGAPVATPQLGIPPVGSYSPVPPPLIPKKPGKWCAAHVQTAWQIYYHQQKVQAELHKDPHVKPDQVPISRSGTCLSLHSRPSNHEAPPYHVHGPGAVSPVATPAIPAAAGPFLTGTPIPTAHSTNHGIAHLSGGSVGIPAAPPAIMGLGGSPVGGLRSGLGASISSPFRSIGNSSFSGLGSSLGLGSSFSSVHGVKPEWNRMSSSPASYHSWLSRETEREKERENERERERERDRERERERERDRERDRSSDRDQDRDKERGIPDARDRGNLLAGKIQERERASLRVSDEEGDSSQRLRDRDKPVEGRRSPIRHSHSTGFNIASLTSTEPKPETSSAQEMRSSFERERSLSTSATVSSVLSSGRREEPKLPGDRRSSEDHDLVILSSDRHSGGHSHGVLSFMDKRSIYEDRDRPREPFDLARFAVRPPVPHRIGLYPPPHAHPHPYSLPHSHAHPHIAPPSLFAHGGSLANPYLGGSAMSAVTHPPAMPGFLPPRGMLGLTLPGLGPRSRSPGDVVAAEHARTASEILLAAAPEGRP</sequence>
<feature type="compositionally biased region" description="Basic and acidic residues" evidence="2">
    <location>
        <begin position="214"/>
        <end position="223"/>
    </location>
</feature>
<keyword evidence="1" id="KW-0597">Phosphoprotein</keyword>
<evidence type="ECO:0000313" key="3">
    <source>
        <dbReference type="EMBL" id="RMX49871.1"/>
    </source>
</evidence>
<feature type="compositionally biased region" description="Basic residues" evidence="2">
    <location>
        <begin position="107"/>
        <end position="119"/>
    </location>
</feature>
<dbReference type="Proteomes" id="UP000275408">
    <property type="component" value="Unassembled WGS sequence"/>
</dbReference>
<evidence type="ECO:0000256" key="1">
    <source>
        <dbReference type="ARBA" id="ARBA00022553"/>
    </source>
</evidence>
<feature type="compositionally biased region" description="Basic and acidic residues" evidence="2">
    <location>
        <begin position="1"/>
        <end position="33"/>
    </location>
</feature>
<feature type="compositionally biased region" description="Basic residues" evidence="2">
    <location>
        <begin position="43"/>
        <end position="53"/>
    </location>
</feature>
<organism evidence="3 4">
    <name type="scientific">Pocillopora damicornis</name>
    <name type="common">Cauliflower coral</name>
    <name type="synonym">Millepora damicornis</name>
    <dbReference type="NCBI Taxonomy" id="46731"/>
    <lineage>
        <taxon>Eukaryota</taxon>
        <taxon>Metazoa</taxon>
        <taxon>Cnidaria</taxon>
        <taxon>Anthozoa</taxon>
        <taxon>Hexacorallia</taxon>
        <taxon>Scleractinia</taxon>
        <taxon>Astrocoeniina</taxon>
        <taxon>Pocilloporidae</taxon>
        <taxon>Pocillopora</taxon>
    </lineage>
</organism>
<reference evidence="3 4" key="1">
    <citation type="journal article" date="2018" name="Sci. Rep.">
        <title>Comparative analysis of the Pocillopora damicornis genome highlights role of immune system in coral evolution.</title>
        <authorList>
            <person name="Cunning R."/>
            <person name="Bay R.A."/>
            <person name="Gillette P."/>
            <person name="Baker A.C."/>
            <person name="Traylor-Knowles N."/>
        </authorList>
    </citation>
    <scope>NUCLEOTIDE SEQUENCE [LARGE SCALE GENOMIC DNA]</scope>
    <source>
        <strain evidence="3">RSMAS</strain>
        <tissue evidence="3">Whole animal</tissue>
    </source>
</reference>
<proteinExistence type="predicted"/>
<dbReference type="STRING" id="46731.A0A3M6U8D0"/>
<feature type="region of interest" description="Disordered" evidence="2">
    <location>
        <begin position="1"/>
        <end position="256"/>
    </location>
</feature>
<dbReference type="EMBL" id="RCHS01002034">
    <property type="protein sequence ID" value="RMX49871.1"/>
    <property type="molecule type" value="Genomic_DNA"/>
</dbReference>
<dbReference type="InterPro" id="IPR023246">
    <property type="entry name" value="AUTS2"/>
</dbReference>
<accession>A0A3M6U8D0</accession>
<dbReference type="AlphaFoldDB" id="A0A3M6U8D0"/>
<dbReference type="OrthoDB" id="10060000at2759"/>
<feature type="compositionally biased region" description="Polar residues" evidence="2">
    <location>
        <begin position="184"/>
        <end position="194"/>
    </location>
</feature>
<feature type="compositionally biased region" description="Basic and acidic residues" evidence="2">
    <location>
        <begin position="700"/>
        <end position="732"/>
    </location>
</feature>
<protein>
    <submittedName>
        <fullName evidence="3">Uncharacterized protein</fullName>
    </submittedName>
</protein>
<evidence type="ECO:0000256" key="2">
    <source>
        <dbReference type="SAM" id="MobiDB-lite"/>
    </source>
</evidence>
<dbReference type="Pfam" id="PF15336">
    <property type="entry name" value="Auts2"/>
    <property type="match status" value="1"/>
</dbReference>
<feature type="region of interest" description="Disordered" evidence="2">
    <location>
        <begin position="622"/>
        <end position="802"/>
    </location>
</feature>
<dbReference type="PANTHER" id="PTHR14429">
    <property type="entry name" value="FIBROSIN FAMILY MEMBER"/>
    <property type="match status" value="1"/>
</dbReference>
<comment type="caution">
    <text evidence="3">The sequence shown here is derived from an EMBL/GenBank/DDBJ whole genome shotgun (WGS) entry which is preliminary data.</text>
</comment>
<feature type="compositionally biased region" description="Basic and acidic residues" evidence="2">
    <location>
        <begin position="636"/>
        <end position="693"/>
    </location>
</feature>
<name>A0A3M6U8D0_POCDA</name>
<feature type="compositionally biased region" description="Low complexity" evidence="2">
    <location>
        <begin position="773"/>
        <end position="785"/>
    </location>
</feature>
<gene>
    <name evidence="3" type="ORF">pdam_00018390</name>
</gene>
<evidence type="ECO:0000313" key="4">
    <source>
        <dbReference type="Proteomes" id="UP000275408"/>
    </source>
</evidence>
<feature type="compositionally biased region" description="Low complexity" evidence="2">
    <location>
        <begin position="195"/>
        <end position="212"/>
    </location>
</feature>
<keyword evidence="4" id="KW-1185">Reference proteome</keyword>
<feature type="compositionally biased region" description="Basic and acidic residues" evidence="2">
    <location>
        <begin position="786"/>
        <end position="802"/>
    </location>
</feature>